<dbReference type="EnsemblPlants" id="KEH39685">
    <property type="protein sequence ID" value="KEH39685"/>
    <property type="gene ID" value="MTR_2g105710"/>
</dbReference>
<dbReference type="EMBL" id="CM001218">
    <property type="protein sequence ID" value="KEH39685.1"/>
    <property type="molecule type" value="Genomic_DNA"/>
</dbReference>
<dbReference type="AlphaFoldDB" id="A0A072VNG1"/>
<organism evidence="1 3">
    <name type="scientific">Medicago truncatula</name>
    <name type="common">Barrel medic</name>
    <name type="synonym">Medicago tribuloides</name>
    <dbReference type="NCBI Taxonomy" id="3880"/>
    <lineage>
        <taxon>Eukaryota</taxon>
        <taxon>Viridiplantae</taxon>
        <taxon>Streptophyta</taxon>
        <taxon>Embryophyta</taxon>
        <taxon>Tracheophyta</taxon>
        <taxon>Spermatophyta</taxon>
        <taxon>Magnoliopsida</taxon>
        <taxon>eudicotyledons</taxon>
        <taxon>Gunneridae</taxon>
        <taxon>Pentapetalae</taxon>
        <taxon>rosids</taxon>
        <taxon>fabids</taxon>
        <taxon>Fabales</taxon>
        <taxon>Fabaceae</taxon>
        <taxon>Papilionoideae</taxon>
        <taxon>50 kb inversion clade</taxon>
        <taxon>NPAAA clade</taxon>
        <taxon>Hologalegina</taxon>
        <taxon>IRL clade</taxon>
        <taxon>Trifolieae</taxon>
        <taxon>Medicago</taxon>
    </lineage>
</organism>
<evidence type="ECO:0000313" key="3">
    <source>
        <dbReference type="Proteomes" id="UP000002051"/>
    </source>
</evidence>
<reference evidence="1 3" key="1">
    <citation type="journal article" date="2011" name="Nature">
        <title>The Medicago genome provides insight into the evolution of rhizobial symbioses.</title>
        <authorList>
            <person name="Young N.D."/>
            <person name="Debelle F."/>
            <person name="Oldroyd G.E."/>
            <person name="Geurts R."/>
            <person name="Cannon S.B."/>
            <person name="Udvardi M.K."/>
            <person name="Benedito V.A."/>
            <person name="Mayer K.F."/>
            <person name="Gouzy J."/>
            <person name="Schoof H."/>
            <person name="Van de Peer Y."/>
            <person name="Proost S."/>
            <person name="Cook D.R."/>
            <person name="Meyers B.C."/>
            <person name="Spannagl M."/>
            <person name="Cheung F."/>
            <person name="De Mita S."/>
            <person name="Krishnakumar V."/>
            <person name="Gundlach H."/>
            <person name="Zhou S."/>
            <person name="Mudge J."/>
            <person name="Bharti A.K."/>
            <person name="Murray J.D."/>
            <person name="Naoumkina M.A."/>
            <person name="Rosen B."/>
            <person name="Silverstein K.A."/>
            <person name="Tang H."/>
            <person name="Rombauts S."/>
            <person name="Zhao P.X."/>
            <person name="Zhou P."/>
            <person name="Barbe V."/>
            <person name="Bardou P."/>
            <person name="Bechner M."/>
            <person name="Bellec A."/>
            <person name="Berger A."/>
            <person name="Berges H."/>
            <person name="Bidwell S."/>
            <person name="Bisseling T."/>
            <person name="Choisne N."/>
            <person name="Couloux A."/>
            <person name="Denny R."/>
            <person name="Deshpande S."/>
            <person name="Dai X."/>
            <person name="Doyle J.J."/>
            <person name="Dudez A.M."/>
            <person name="Farmer A.D."/>
            <person name="Fouteau S."/>
            <person name="Franken C."/>
            <person name="Gibelin C."/>
            <person name="Gish J."/>
            <person name="Goldstein S."/>
            <person name="Gonzalez A.J."/>
            <person name="Green P.J."/>
            <person name="Hallab A."/>
            <person name="Hartog M."/>
            <person name="Hua A."/>
            <person name="Humphray S.J."/>
            <person name="Jeong D.H."/>
            <person name="Jing Y."/>
            <person name="Jocker A."/>
            <person name="Kenton S.M."/>
            <person name="Kim D.J."/>
            <person name="Klee K."/>
            <person name="Lai H."/>
            <person name="Lang C."/>
            <person name="Lin S."/>
            <person name="Macmil S.L."/>
            <person name="Magdelenat G."/>
            <person name="Matthews L."/>
            <person name="McCorrison J."/>
            <person name="Monaghan E.L."/>
            <person name="Mun J.H."/>
            <person name="Najar F.Z."/>
            <person name="Nicholson C."/>
            <person name="Noirot C."/>
            <person name="O'Bleness M."/>
            <person name="Paule C.R."/>
            <person name="Poulain J."/>
            <person name="Prion F."/>
            <person name="Qin B."/>
            <person name="Qu C."/>
            <person name="Retzel E.F."/>
            <person name="Riddle C."/>
            <person name="Sallet E."/>
            <person name="Samain S."/>
            <person name="Samson N."/>
            <person name="Sanders I."/>
            <person name="Saurat O."/>
            <person name="Scarpelli C."/>
            <person name="Schiex T."/>
            <person name="Segurens B."/>
            <person name="Severin A.J."/>
            <person name="Sherrier D.J."/>
            <person name="Shi R."/>
            <person name="Sims S."/>
            <person name="Singer S.R."/>
            <person name="Sinharoy S."/>
            <person name="Sterck L."/>
            <person name="Viollet A."/>
            <person name="Wang B.B."/>
            <person name="Wang K."/>
            <person name="Wang M."/>
            <person name="Wang X."/>
            <person name="Warfsmann J."/>
            <person name="Weissenbach J."/>
            <person name="White D.D."/>
            <person name="White J.D."/>
            <person name="Wiley G.B."/>
            <person name="Wincker P."/>
            <person name="Xing Y."/>
            <person name="Yang L."/>
            <person name="Yao Z."/>
            <person name="Ying F."/>
            <person name="Zhai J."/>
            <person name="Zhou L."/>
            <person name="Zuber A."/>
            <person name="Denarie J."/>
            <person name="Dixon R.A."/>
            <person name="May G.D."/>
            <person name="Schwartz D.C."/>
            <person name="Rogers J."/>
            <person name="Quetier F."/>
            <person name="Town C.D."/>
            <person name="Roe B.A."/>
        </authorList>
    </citation>
    <scope>NUCLEOTIDE SEQUENCE [LARGE SCALE GENOMIC DNA]</scope>
    <source>
        <strain evidence="1">A17</strain>
        <strain evidence="2 3">cv. Jemalong A17</strain>
    </source>
</reference>
<keyword evidence="3" id="KW-1185">Reference proteome</keyword>
<name>A0A072VNG1_MEDTR</name>
<proteinExistence type="predicted"/>
<dbReference type="PANTHER" id="PTHR34776">
    <property type="entry name" value="F17F16.3 PROTEIN"/>
    <property type="match status" value="1"/>
</dbReference>
<evidence type="ECO:0000313" key="1">
    <source>
        <dbReference type="EMBL" id="KEH39685.1"/>
    </source>
</evidence>
<sequence length="77" mass="8965">MGQGQEQKIRPEPQIEIQERGEIFFFYRSKVNKEEAHSADDVQRLYIIMRPESGERAVEVKQRKDGGSQVIIALSCW</sequence>
<dbReference type="PANTHER" id="PTHR34776:SF1">
    <property type="entry name" value="F17F16.3 PROTEIN"/>
    <property type="match status" value="1"/>
</dbReference>
<gene>
    <name evidence="1" type="ordered locus">MTR_2g105710</name>
</gene>
<dbReference type="Proteomes" id="UP000002051">
    <property type="component" value="Chromosome 2"/>
</dbReference>
<evidence type="ECO:0000313" key="2">
    <source>
        <dbReference type="EnsemblPlants" id="KEH39685"/>
    </source>
</evidence>
<dbReference type="STRING" id="3880.A0A072VNG1"/>
<dbReference type="HOGENOM" id="CLU_2641818_0_0_1"/>
<reference evidence="2" key="3">
    <citation type="submission" date="2015-04" db="UniProtKB">
        <authorList>
            <consortium name="EnsemblPlants"/>
        </authorList>
    </citation>
    <scope>IDENTIFICATION</scope>
    <source>
        <strain evidence="2">cv. Jemalong A17</strain>
    </source>
</reference>
<accession>A0A072VNG1</accession>
<protein>
    <submittedName>
        <fullName evidence="1 2">Uncharacterized protein</fullName>
    </submittedName>
</protein>
<reference evidence="1 3" key="2">
    <citation type="journal article" date="2014" name="BMC Genomics">
        <title>An improved genome release (version Mt4.0) for the model legume Medicago truncatula.</title>
        <authorList>
            <person name="Tang H."/>
            <person name="Krishnakumar V."/>
            <person name="Bidwell S."/>
            <person name="Rosen B."/>
            <person name="Chan A."/>
            <person name="Zhou S."/>
            <person name="Gentzbittel L."/>
            <person name="Childs K.L."/>
            <person name="Yandell M."/>
            <person name="Gundlach H."/>
            <person name="Mayer K.F."/>
            <person name="Schwartz D.C."/>
            <person name="Town C.D."/>
        </authorList>
    </citation>
    <scope>GENOME REANNOTATION</scope>
    <source>
        <strain evidence="1">A17</strain>
        <strain evidence="2 3">cv. Jemalong A17</strain>
    </source>
</reference>